<proteinExistence type="predicted"/>
<dbReference type="EMBL" id="CAVNYO010000440">
    <property type="protein sequence ID" value="CAK5280217.1"/>
    <property type="molecule type" value="Genomic_DNA"/>
</dbReference>
<gene>
    <name evidence="1" type="ORF">MYCIT1_LOCUS30704</name>
</gene>
<organism evidence="1 2">
    <name type="scientific">Mycena citricolor</name>
    <dbReference type="NCBI Taxonomy" id="2018698"/>
    <lineage>
        <taxon>Eukaryota</taxon>
        <taxon>Fungi</taxon>
        <taxon>Dikarya</taxon>
        <taxon>Basidiomycota</taxon>
        <taxon>Agaricomycotina</taxon>
        <taxon>Agaricomycetes</taxon>
        <taxon>Agaricomycetidae</taxon>
        <taxon>Agaricales</taxon>
        <taxon>Marasmiineae</taxon>
        <taxon>Mycenaceae</taxon>
        <taxon>Mycena</taxon>
    </lineage>
</organism>
<dbReference type="Proteomes" id="UP001295794">
    <property type="component" value="Unassembled WGS sequence"/>
</dbReference>
<reference evidence="1" key="1">
    <citation type="submission" date="2023-11" db="EMBL/GenBank/DDBJ databases">
        <authorList>
            <person name="De Vega J J."/>
            <person name="De Vega J J."/>
        </authorList>
    </citation>
    <scope>NUCLEOTIDE SEQUENCE</scope>
</reference>
<feature type="non-terminal residue" evidence="1">
    <location>
        <position position="1"/>
    </location>
</feature>
<keyword evidence="2" id="KW-1185">Reference proteome</keyword>
<evidence type="ECO:0000313" key="2">
    <source>
        <dbReference type="Proteomes" id="UP001295794"/>
    </source>
</evidence>
<name>A0AAD2HU60_9AGAR</name>
<evidence type="ECO:0000313" key="1">
    <source>
        <dbReference type="EMBL" id="CAK5280217.1"/>
    </source>
</evidence>
<sequence length="89" mass="9133">CSGSCDSSLSCDSSCCENVGAGLLESPLFGVCLKLEGSRFSVEPLSVHARFHPLITFIALSVALLIREGVAGGIDWFLGVGSNGISKGS</sequence>
<accession>A0AAD2HU60</accession>
<comment type="caution">
    <text evidence="1">The sequence shown here is derived from an EMBL/GenBank/DDBJ whole genome shotgun (WGS) entry which is preliminary data.</text>
</comment>
<protein>
    <submittedName>
        <fullName evidence="1">Uncharacterized protein</fullName>
    </submittedName>
</protein>
<dbReference type="AlphaFoldDB" id="A0AAD2HU60"/>